<proteinExistence type="predicted"/>
<organism evidence="2 3">
    <name type="scientific">Natronomicrosphaera hydrolytica</name>
    <dbReference type="NCBI Taxonomy" id="3242702"/>
    <lineage>
        <taxon>Bacteria</taxon>
        <taxon>Pseudomonadati</taxon>
        <taxon>Planctomycetota</taxon>
        <taxon>Phycisphaerae</taxon>
        <taxon>Phycisphaerales</taxon>
        <taxon>Phycisphaeraceae</taxon>
        <taxon>Natronomicrosphaera</taxon>
    </lineage>
</organism>
<keyword evidence="3" id="KW-1185">Reference proteome</keyword>
<name>A0ABV4UAY5_9BACT</name>
<evidence type="ECO:0000256" key="1">
    <source>
        <dbReference type="SAM" id="MobiDB-lite"/>
    </source>
</evidence>
<feature type="region of interest" description="Disordered" evidence="1">
    <location>
        <begin position="1"/>
        <end position="25"/>
    </location>
</feature>
<dbReference type="Proteomes" id="UP001575105">
    <property type="component" value="Unassembled WGS sequence"/>
</dbReference>
<sequence>MSTDDTGVQPNICGGPADAGHLPPPTHPARHYLMLTSYGPTGPKPSGCTCYWWSDQQKRWLYQGEFKGENAR</sequence>
<dbReference type="RefSeq" id="WP_425346892.1">
    <property type="nucleotide sequence ID" value="NZ_JBGUBD010000013.1"/>
</dbReference>
<comment type="caution">
    <text evidence="2">The sequence shown here is derived from an EMBL/GenBank/DDBJ whole genome shotgun (WGS) entry which is preliminary data.</text>
</comment>
<protein>
    <submittedName>
        <fullName evidence="2">Uncharacterized protein</fullName>
    </submittedName>
</protein>
<dbReference type="EMBL" id="JBGUBD010000013">
    <property type="protein sequence ID" value="MFA9479966.1"/>
    <property type="molecule type" value="Genomic_DNA"/>
</dbReference>
<gene>
    <name evidence="2" type="ORF">ACERK3_16925</name>
</gene>
<evidence type="ECO:0000313" key="2">
    <source>
        <dbReference type="EMBL" id="MFA9479966.1"/>
    </source>
</evidence>
<accession>A0ABV4UAY5</accession>
<evidence type="ECO:0000313" key="3">
    <source>
        <dbReference type="Proteomes" id="UP001575105"/>
    </source>
</evidence>
<reference evidence="2 3" key="1">
    <citation type="submission" date="2024-08" db="EMBL/GenBank/DDBJ databases">
        <title>Whole-genome sequencing of halo(alkali)philic microorganisms from hypersaline lakes.</title>
        <authorList>
            <person name="Sorokin D.Y."/>
            <person name="Merkel A.Y."/>
            <person name="Messina E."/>
            <person name="Yakimov M."/>
        </authorList>
    </citation>
    <scope>NUCLEOTIDE SEQUENCE [LARGE SCALE GENOMIC DNA]</scope>
    <source>
        <strain evidence="2 3">AB-hyl4</strain>
    </source>
</reference>